<name>A3U4N7_CROAH</name>
<dbReference type="GeneID" id="89451917"/>
<dbReference type="AlphaFoldDB" id="A3U4N7"/>
<gene>
    <name evidence="2" type="ordered locus">CA2559_00575</name>
</gene>
<accession>A3U4N7</accession>
<dbReference type="Proteomes" id="UP000002297">
    <property type="component" value="Chromosome"/>
</dbReference>
<dbReference type="eggNOG" id="ENOG50315DF">
    <property type="taxonomic scope" value="Bacteria"/>
</dbReference>
<feature type="transmembrane region" description="Helical" evidence="1">
    <location>
        <begin position="34"/>
        <end position="59"/>
    </location>
</feature>
<reference evidence="2 3" key="1">
    <citation type="journal article" date="2010" name="J. Bacteriol.">
        <title>The complete genome sequence of Croceibacter atlanticus HTCC2559T.</title>
        <authorList>
            <person name="Oh H.M."/>
            <person name="Kang I."/>
            <person name="Ferriera S."/>
            <person name="Giovannoni S.J."/>
            <person name="Cho J.C."/>
        </authorList>
    </citation>
    <scope>NUCLEOTIDE SEQUENCE [LARGE SCALE GENOMIC DNA]</scope>
    <source>
        <strain evidence="3">ATCC BAA-628 / HTCC2559 / KCTC 12090</strain>
    </source>
</reference>
<keyword evidence="1 2" id="KW-0812">Transmembrane</keyword>
<dbReference type="HOGENOM" id="CLU_125324_2_0_10"/>
<keyword evidence="1" id="KW-1133">Transmembrane helix</keyword>
<protein>
    <submittedName>
        <fullName evidence="2">Putative transmembrane protein</fullName>
    </submittedName>
</protein>
<dbReference type="STRING" id="216432.CA2559_00575"/>
<feature type="transmembrane region" description="Helical" evidence="1">
    <location>
        <begin position="112"/>
        <end position="132"/>
    </location>
</feature>
<dbReference type="OrthoDB" id="1132160at2"/>
<evidence type="ECO:0000313" key="3">
    <source>
        <dbReference type="Proteomes" id="UP000002297"/>
    </source>
</evidence>
<dbReference type="KEGG" id="cat:CA2559_00575"/>
<keyword evidence="1" id="KW-0472">Membrane</keyword>
<feature type="transmembrane region" description="Helical" evidence="1">
    <location>
        <begin position="144"/>
        <end position="162"/>
    </location>
</feature>
<feature type="transmembrane region" description="Helical" evidence="1">
    <location>
        <begin position="71"/>
        <end position="92"/>
    </location>
</feature>
<keyword evidence="3" id="KW-1185">Reference proteome</keyword>
<evidence type="ECO:0000256" key="1">
    <source>
        <dbReference type="SAM" id="Phobius"/>
    </source>
</evidence>
<dbReference type="EMBL" id="CP002046">
    <property type="protein sequence ID" value="EAP87204.1"/>
    <property type="molecule type" value="Genomic_DNA"/>
</dbReference>
<evidence type="ECO:0000313" key="2">
    <source>
        <dbReference type="EMBL" id="EAP87204.1"/>
    </source>
</evidence>
<dbReference type="RefSeq" id="WP_013185885.1">
    <property type="nucleotide sequence ID" value="NC_014230.1"/>
</dbReference>
<proteinExistence type="predicted"/>
<feature type="transmembrane region" description="Helical" evidence="1">
    <location>
        <begin position="6"/>
        <end position="22"/>
    </location>
</feature>
<organism evidence="2 3">
    <name type="scientific">Croceibacter atlanticus (strain ATCC BAA-628 / JCM 21780 / CIP 108009 / IAM 15332 / KCTC 12090 / HTCC2559)</name>
    <dbReference type="NCBI Taxonomy" id="216432"/>
    <lineage>
        <taxon>Bacteria</taxon>
        <taxon>Pseudomonadati</taxon>
        <taxon>Bacteroidota</taxon>
        <taxon>Flavobacteriia</taxon>
        <taxon>Flavobacteriales</taxon>
        <taxon>Flavobacteriaceae</taxon>
        <taxon>Croceibacter</taxon>
    </lineage>
</organism>
<sequence>MNNPFIHIVRFVVLILLQVLLLNDINFLGYINPYLYILFIILLPAGINQTRLLFFSFLLGITVDMFEDSGGMHACACLLMAYVRPLILRFSFGLSYDYQTLKFSKTPFGSRLTYITLMVLVHHLTLFSLEIFNASHILSILKNTLFSGVFSILVIIITTTLFSKKRT</sequence>